<accession>W9AI65</accession>
<dbReference type="CDD" id="cd01935">
    <property type="entry name" value="Ntn_CGH_like"/>
    <property type="match status" value="1"/>
</dbReference>
<dbReference type="NCBIfam" id="NF040521">
    <property type="entry name" value="C45_proenzyme"/>
    <property type="match status" value="1"/>
</dbReference>
<evidence type="ECO:0000313" key="3">
    <source>
        <dbReference type="Proteomes" id="UP000028863"/>
    </source>
</evidence>
<dbReference type="EMBL" id="CCAX010000001">
    <property type="protein sequence ID" value="CDO02587.1"/>
    <property type="molecule type" value="Genomic_DNA"/>
</dbReference>
<dbReference type="InterPro" id="IPR047794">
    <property type="entry name" value="C45_proenzyme-like"/>
</dbReference>
<evidence type="ECO:0000259" key="1">
    <source>
        <dbReference type="Pfam" id="PF03417"/>
    </source>
</evidence>
<dbReference type="Gene3D" id="3.60.60.10">
    <property type="entry name" value="Penicillin V Acylase, Chain A"/>
    <property type="match status" value="1"/>
</dbReference>
<protein>
    <submittedName>
        <fullName evidence="2">Choloylglycine hydrolase</fullName>
    </submittedName>
</protein>
<dbReference type="SUPFAM" id="SSF56235">
    <property type="entry name" value="N-terminal nucleophile aminohydrolases (Ntn hydrolases)"/>
    <property type="match status" value="1"/>
</dbReference>
<keyword evidence="3" id="KW-1185">Reference proteome</keyword>
<dbReference type="AlphaFoldDB" id="W9AI65"/>
<comment type="caution">
    <text evidence="2">The sequence shown here is derived from an EMBL/GenBank/DDBJ whole genome shotgun (WGS) entry which is preliminary data.</text>
</comment>
<reference evidence="2" key="1">
    <citation type="submission" date="2014-03" db="EMBL/GenBank/DDBJ databases">
        <title>Draft genome sequencing of Oceanobacillus picturae strain S1 isolated from human gut.</title>
        <authorList>
            <person name="Croce O."/>
            <person name="Lagier J.C."/>
            <person name="Raoult D."/>
        </authorList>
    </citation>
    <scope>NUCLEOTIDE SEQUENCE [LARGE SCALE GENOMIC DNA]</scope>
    <source>
        <strain evidence="2">S1</strain>
    </source>
</reference>
<dbReference type="STRING" id="171693.BN988_01058"/>
<keyword evidence="2" id="KW-0378">Hydrolase</keyword>
<organism evidence="2 3">
    <name type="scientific">Oceanobacillus picturae</name>
    <dbReference type="NCBI Taxonomy" id="171693"/>
    <lineage>
        <taxon>Bacteria</taxon>
        <taxon>Bacillati</taxon>
        <taxon>Bacillota</taxon>
        <taxon>Bacilli</taxon>
        <taxon>Bacillales</taxon>
        <taxon>Bacillaceae</taxon>
        <taxon>Oceanobacillus</taxon>
    </lineage>
</organism>
<reference evidence="2" key="2">
    <citation type="submission" date="2014-03" db="EMBL/GenBank/DDBJ databases">
        <authorList>
            <person name="Urmite Genomes"/>
        </authorList>
    </citation>
    <scope>NUCLEOTIDE SEQUENCE</scope>
    <source>
        <strain evidence="2">S1</strain>
    </source>
</reference>
<sequence>MGSFTVDVLQVRNSSYQIGRDLGEFYRNRPILNTYDSITKSVIDEESMKSVYTALAPHLLEELKGIADGLNISFRKAAAMFSGYDVPKTKEMGCSAILTKEYYVRNYDFSSEFYDRLFTLSQPKEALATAGYNLLLLGRHDGVNQEGLVAGLHFVSNQSYTKGISAWVAVRMVLDTCSTVDEATQLLKEIPHAACYNISIGDRFGDFAEVEISPDSVMVRRGEKMLSCVNHFQEQTMRRKNRDIITGSVQRDVFLHGLEADLMTHEAMFNLFKDPTSPLFFIDYQNLFGTLHTFSYSYKKAKILTTIAKSEGVLEIDLKEWVKGVNLDVQKMNGFIEADEI</sequence>
<dbReference type="PANTHER" id="PTHR34180:SF1">
    <property type="entry name" value="BETA-ALANYL-DOPAMINE_CARCININE HYDROLASE"/>
    <property type="match status" value="1"/>
</dbReference>
<dbReference type="InterPro" id="IPR029055">
    <property type="entry name" value="Ntn_hydrolases_N"/>
</dbReference>
<proteinExistence type="predicted"/>
<dbReference type="eggNOG" id="COG4927">
    <property type="taxonomic scope" value="Bacteria"/>
</dbReference>
<dbReference type="InterPro" id="IPR005079">
    <property type="entry name" value="Peptidase_C45_hydrolase"/>
</dbReference>
<dbReference type="RefSeq" id="WP_036573747.1">
    <property type="nucleotide sequence ID" value="NZ_CABLBW010000001.1"/>
</dbReference>
<name>W9AI65_9BACI</name>
<dbReference type="GO" id="GO:0016787">
    <property type="term" value="F:hydrolase activity"/>
    <property type="evidence" value="ECO:0007669"/>
    <property type="project" value="UniProtKB-KW"/>
</dbReference>
<feature type="domain" description="Peptidase C45 hydrolase" evidence="1">
    <location>
        <begin position="101"/>
        <end position="307"/>
    </location>
</feature>
<dbReference type="Proteomes" id="UP000028863">
    <property type="component" value="Unassembled WGS sequence"/>
</dbReference>
<gene>
    <name evidence="2" type="ORF">BN988_01058</name>
</gene>
<dbReference type="InterPro" id="IPR047801">
    <property type="entry name" value="Peptidase_C45"/>
</dbReference>
<dbReference type="PANTHER" id="PTHR34180">
    <property type="entry name" value="PEPTIDASE C45"/>
    <property type="match status" value="1"/>
</dbReference>
<dbReference type="Pfam" id="PF03417">
    <property type="entry name" value="AAT"/>
    <property type="match status" value="1"/>
</dbReference>
<evidence type="ECO:0000313" key="2">
    <source>
        <dbReference type="EMBL" id="CDO02587.1"/>
    </source>
</evidence>